<comment type="caution">
    <text evidence="1">The sequence shown here is derived from an EMBL/GenBank/DDBJ whole genome shotgun (WGS) entry which is preliminary data.</text>
</comment>
<dbReference type="Proteomes" id="UP000800235">
    <property type="component" value="Unassembled WGS sequence"/>
</dbReference>
<evidence type="ECO:0000313" key="1">
    <source>
        <dbReference type="EMBL" id="KAF2421177.1"/>
    </source>
</evidence>
<dbReference type="AlphaFoldDB" id="A0A9P4NHB8"/>
<accession>A0A9P4NHB8</accession>
<proteinExistence type="predicted"/>
<dbReference type="EMBL" id="MU007100">
    <property type="protein sequence ID" value="KAF2421177.1"/>
    <property type="molecule type" value="Genomic_DNA"/>
</dbReference>
<gene>
    <name evidence="1" type="ORF">EJ08DRAFT_653508</name>
</gene>
<sequence length="122" mass="13826">MIVNNLDVEPYTTEHSKGILSLRLTSSHWCSNVENTPAFRNMFKHLTVHYHPRSLALLASIASHPTLSRAVEKLSVSTQCFTGHELNSQEWIELPKVLKNYVVEQPAFENNEVSIRKLGNAI</sequence>
<protein>
    <submittedName>
        <fullName evidence="1">Uncharacterized protein</fullName>
    </submittedName>
</protein>
<keyword evidence="2" id="KW-1185">Reference proteome</keyword>
<organism evidence="1 2">
    <name type="scientific">Tothia fuscella</name>
    <dbReference type="NCBI Taxonomy" id="1048955"/>
    <lineage>
        <taxon>Eukaryota</taxon>
        <taxon>Fungi</taxon>
        <taxon>Dikarya</taxon>
        <taxon>Ascomycota</taxon>
        <taxon>Pezizomycotina</taxon>
        <taxon>Dothideomycetes</taxon>
        <taxon>Pleosporomycetidae</taxon>
        <taxon>Venturiales</taxon>
        <taxon>Cylindrosympodiaceae</taxon>
        <taxon>Tothia</taxon>
    </lineage>
</organism>
<name>A0A9P4NHB8_9PEZI</name>
<reference evidence="1" key="1">
    <citation type="journal article" date="2020" name="Stud. Mycol.">
        <title>101 Dothideomycetes genomes: a test case for predicting lifestyles and emergence of pathogens.</title>
        <authorList>
            <person name="Haridas S."/>
            <person name="Albert R."/>
            <person name="Binder M."/>
            <person name="Bloem J."/>
            <person name="Labutti K."/>
            <person name="Salamov A."/>
            <person name="Andreopoulos B."/>
            <person name="Baker S."/>
            <person name="Barry K."/>
            <person name="Bills G."/>
            <person name="Bluhm B."/>
            <person name="Cannon C."/>
            <person name="Castanera R."/>
            <person name="Culley D."/>
            <person name="Daum C."/>
            <person name="Ezra D."/>
            <person name="Gonzalez J."/>
            <person name="Henrissat B."/>
            <person name="Kuo A."/>
            <person name="Liang C."/>
            <person name="Lipzen A."/>
            <person name="Lutzoni F."/>
            <person name="Magnuson J."/>
            <person name="Mondo S."/>
            <person name="Nolan M."/>
            <person name="Ohm R."/>
            <person name="Pangilinan J."/>
            <person name="Park H.-J."/>
            <person name="Ramirez L."/>
            <person name="Alfaro M."/>
            <person name="Sun H."/>
            <person name="Tritt A."/>
            <person name="Yoshinaga Y."/>
            <person name="Zwiers L.-H."/>
            <person name="Turgeon B."/>
            <person name="Goodwin S."/>
            <person name="Spatafora J."/>
            <person name="Crous P."/>
            <person name="Grigoriev I."/>
        </authorList>
    </citation>
    <scope>NUCLEOTIDE SEQUENCE</scope>
    <source>
        <strain evidence="1">CBS 130266</strain>
    </source>
</reference>
<evidence type="ECO:0000313" key="2">
    <source>
        <dbReference type="Proteomes" id="UP000800235"/>
    </source>
</evidence>